<feature type="domain" description="Saposin A-type" evidence="14">
    <location>
        <begin position="1357"/>
        <end position="1397"/>
    </location>
</feature>
<keyword evidence="6" id="KW-0677">Repeat</keyword>
<feature type="signal peptide" evidence="12">
    <location>
        <begin position="1"/>
        <end position="20"/>
    </location>
</feature>
<dbReference type="EMBL" id="CAJNOR010000848">
    <property type="protein sequence ID" value="CAF1020891.1"/>
    <property type="molecule type" value="Genomic_DNA"/>
</dbReference>
<organism evidence="15 16">
    <name type="scientific">Adineta ricciae</name>
    <name type="common">Rotifer</name>
    <dbReference type="NCBI Taxonomy" id="249248"/>
    <lineage>
        <taxon>Eukaryota</taxon>
        <taxon>Metazoa</taxon>
        <taxon>Spiralia</taxon>
        <taxon>Gnathifera</taxon>
        <taxon>Rotifera</taxon>
        <taxon>Eurotatoria</taxon>
        <taxon>Bdelloidea</taxon>
        <taxon>Adinetida</taxon>
        <taxon>Adinetidae</taxon>
        <taxon>Adineta</taxon>
    </lineage>
</organism>
<evidence type="ECO:0000259" key="13">
    <source>
        <dbReference type="PROSITE" id="PS50015"/>
    </source>
</evidence>
<feature type="domain" description="Saposin A-type" evidence="14">
    <location>
        <begin position="420"/>
        <end position="460"/>
    </location>
</feature>
<feature type="domain" description="Saposin B-type" evidence="13">
    <location>
        <begin position="1177"/>
        <end position="1258"/>
    </location>
</feature>
<dbReference type="Proteomes" id="UP000663828">
    <property type="component" value="Unassembled WGS sequence"/>
</dbReference>
<feature type="domain" description="Saposin B-type" evidence="13">
    <location>
        <begin position="1691"/>
        <end position="1731"/>
    </location>
</feature>
<keyword evidence="16" id="KW-1185">Reference proteome</keyword>
<feature type="domain" description="Saposin B-type" evidence="13">
    <location>
        <begin position="468"/>
        <end position="552"/>
    </location>
</feature>
<dbReference type="PROSITE" id="PS51110">
    <property type="entry name" value="SAP_A"/>
    <property type="match status" value="2"/>
</dbReference>
<feature type="chain" id="PRO_5032781260" description="Pulmonary surfactant-associated protein B" evidence="12">
    <location>
        <begin position="21"/>
        <end position="2523"/>
    </location>
</feature>
<dbReference type="FunFam" id="1.10.225.10:FF:000008">
    <property type="entry name" value="Pulmonary surfactant-associated protein B"/>
    <property type="match status" value="1"/>
</dbReference>
<feature type="domain" description="Saposin B-type" evidence="13">
    <location>
        <begin position="1273"/>
        <end position="1359"/>
    </location>
</feature>
<dbReference type="GO" id="GO:0016020">
    <property type="term" value="C:membrane"/>
    <property type="evidence" value="ECO:0007669"/>
    <property type="project" value="GOC"/>
</dbReference>
<dbReference type="Gene3D" id="1.10.225.10">
    <property type="entry name" value="Saposin-like"/>
    <property type="match status" value="19"/>
</dbReference>
<keyword evidence="2" id="KW-0767">Surface film</keyword>
<feature type="domain" description="Saposin B-type" evidence="13">
    <location>
        <begin position="1077"/>
        <end position="1158"/>
    </location>
</feature>
<keyword evidence="4" id="KW-0305">Gaseous exchange</keyword>
<dbReference type="PANTHER" id="PTHR11480">
    <property type="entry name" value="SAPOSIN-RELATED"/>
    <property type="match status" value="1"/>
</dbReference>
<dbReference type="InterPro" id="IPR007856">
    <property type="entry name" value="SapB_1"/>
</dbReference>
<protein>
    <recommendedName>
        <fullName evidence="10">Pulmonary surfactant-associated protein B</fullName>
    </recommendedName>
    <alternativeName>
        <fullName evidence="11">Pulmonary surfactant-associated proteolipid SPL(Phe)</fullName>
    </alternativeName>
</protein>
<feature type="domain" description="Saposin B-type" evidence="13">
    <location>
        <begin position="1810"/>
        <end position="1892"/>
    </location>
</feature>
<feature type="domain" description="Saposin B-type" evidence="13">
    <location>
        <begin position="1498"/>
        <end position="1581"/>
    </location>
</feature>
<dbReference type="InterPro" id="IPR008139">
    <property type="entry name" value="SaposinB_dom"/>
</dbReference>
<evidence type="ECO:0000256" key="8">
    <source>
        <dbReference type="ARBA" id="ARBA00023180"/>
    </source>
</evidence>
<evidence type="ECO:0000256" key="7">
    <source>
        <dbReference type="ARBA" id="ARBA00023157"/>
    </source>
</evidence>
<dbReference type="InterPro" id="IPR003119">
    <property type="entry name" value="SAP_A"/>
</dbReference>
<evidence type="ECO:0000256" key="2">
    <source>
        <dbReference type="ARBA" id="ARBA00022439"/>
    </source>
</evidence>
<evidence type="ECO:0000256" key="10">
    <source>
        <dbReference type="ARBA" id="ARBA00041094"/>
    </source>
</evidence>
<evidence type="ECO:0000256" key="1">
    <source>
        <dbReference type="ARBA" id="ARBA00004364"/>
    </source>
</evidence>
<feature type="domain" description="Saposin B-type" evidence="13">
    <location>
        <begin position="1403"/>
        <end position="1485"/>
    </location>
</feature>
<feature type="domain" description="Saposin B-type" evidence="13">
    <location>
        <begin position="774"/>
        <end position="855"/>
    </location>
</feature>
<evidence type="ECO:0000313" key="15">
    <source>
        <dbReference type="EMBL" id="CAF1020891.1"/>
    </source>
</evidence>
<comment type="subcellular location">
    <subcellularLocation>
        <location evidence="1">Secreted</location>
        <location evidence="1">Extracellular space</location>
        <location evidence="1">Surface film</location>
    </subcellularLocation>
</comment>
<evidence type="ECO:0000313" key="16">
    <source>
        <dbReference type="Proteomes" id="UP000663828"/>
    </source>
</evidence>
<dbReference type="InterPro" id="IPR011001">
    <property type="entry name" value="Saposin-like"/>
</dbReference>
<feature type="domain" description="Saposin B-type" evidence="13">
    <location>
        <begin position="978"/>
        <end position="1059"/>
    </location>
</feature>
<feature type="domain" description="Saposin B-type" evidence="13">
    <location>
        <begin position="2223"/>
        <end position="2304"/>
    </location>
</feature>
<feature type="domain" description="Saposin B-type" evidence="13">
    <location>
        <begin position="875"/>
        <end position="956"/>
    </location>
</feature>
<dbReference type="PROSITE" id="PS50015">
    <property type="entry name" value="SAP_B"/>
    <property type="match status" value="18"/>
</dbReference>
<dbReference type="InterPro" id="IPR051428">
    <property type="entry name" value="Sphingo_Act-Surfact_Prot"/>
</dbReference>
<evidence type="ECO:0000256" key="6">
    <source>
        <dbReference type="ARBA" id="ARBA00022737"/>
    </source>
</evidence>
<dbReference type="PRINTS" id="PR01797">
    <property type="entry name" value="SAPOSIN"/>
</dbReference>
<keyword evidence="8" id="KW-0325">Glycoprotein</keyword>
<feature type="domain" description="Saposin B-type" evidence="13">
    <location>
        <begin position="565"/>
        <end position="646"/>
    </location>
</feature>
<keyword evidence="7" id="KW-1015">Disulfide bond</keyword>
<keyword evidence="3" id="KW-0964">Secreted</keyword>
<dbReference type="FunFam" id="1.10.225.10:FF:000002">
    <property type="entry name" value="prosaposin isoform X2"/>
    <property type="match status" value="4"/>
</dbReference>
<dbReference type="Pfam" id="PF02199">
    <property type="entry name" value="SapA"/>
    <property type="match status" value="2"/>
</dbReference>
<evidence type="ECO:0000259" key="14">
    <source>
        <dbReference type="PROSITE" id="PS51110"/>
    </source>
</evidence>
<evidence type="ECO:0000256" key="4">
    <source>
        <dbReference type="ARBA" id="ARBA00022713"/>
    </source>
</evidence>
<evidence type="ECO:0000256" key="9">
    <source>
        <dbReference type="ARBA" id="ARBA00037221"/>
    </source>
</evidence>
<feature type="domain" description="Saposin B-type" evidence="13">
    <location>
        <begin position="656"/>
        <end position="737"/>
    </location>
</feature>
<dbReference type="GO" id="GO:0006665">
    <property type="term" value="P:sphingolipid metabolic process"/>
    <property type="evidence" value="ECO:0007669"/>
    <property type="project" value="InterPro"/>
</dbReference>
<dbReference type="Pfam" id="PF03489">
    <property type="entry name" value="SapB_2"/>
    <property type="match status" value="10"/>
</dbReference>
<dbReference type="GO" id="GO:0005576">
    <property type="term" value="C:extracellular region"/>
    <property type="evidence" value="ECO:0007669"/>
    <property type="project" value="UniProtKB-SubCell"/>
</dbReference>
<dbReference type="SUPFAM" id="SSF47862">
    <property type="entry name" value="Saposin"/>
    <property type="match status" value="17"/>
</dbReference>
<sequence>MISCNIITLLTFIIVYSTEGKEIPLKKEEVDPKQRAQQRQSFGTNLVDPYYAFNPDYMGGNMPNVQLFQNNVNTGQTSSCTCSCGDVSYGPPATCLTAQTCVAYCLQMYPGQCTVVNTYGCCGTSCQYFQAQSLENRFCACNCAGQQFVNPIDTCVSSQSCLTRCLTNFPQACTSTTTQACCGQDCQSYTQAVSNACACTCQGRTYYPSPKCTGPEGCISTCMTTYADCTPGRTQGCCGPTCSSYVPTCTCNCGSDFTTTTAVPCRSGRTCLETCLSSYSACTQDNTQACCGVDCINSFPSCSCMCGGNQYTTLATSCGSPQQCVQACLQSVAQCNVGNTQGCCGSDCSGYIPTCRCQCGSSVYYTTSICGNAEHCTNTCISQFGFACTPTNTIGCCNGTICTRQNRFLGVIWLSFATSTWAYSRDCAKGPEYWCRDASTAEDCGAVHHCQQTVWKEKHQPKQTSATSETSQMLCNVFVHASHELLAGSSVNANSIKEYLRQDCTKLPYQKDLVQQCQMAVDIYVADILRHLASGTELNKICSIIQGHDTSNVFVPKPKPSNAPSNLTCVICEFVVHIVETYASQNKSAQQIEHILEGVCKEMPSVLRDECKSFVDSYGPDLIALLVREMDPDKVCAFIKVCKKSENTVVLPKPVKSVQCALCKYVVGYVDTVIQNNKSAAAVEAALEKVCTILPASLKPGCVSFVDTYGPLLLQLILKFGTPEKVCNALKVCHNGTQEMATCKFNVAASLSYYYVDSLVEHAPMMNLQKPQLSTIPCTICKFVIGYLDTATKGNRSEAAIEAALDKACDLLPGALKNNCASFVHKYGPIIAFMFRNNATAEQICDFIKVCSNGTQEMATFEHVPMMNLQKPQLSTIPCTICKFVIGYLDTATKGNRSEAAIEAALDKACDLLPGALKNNCASFVQKYGPIIAFMFHNNATAEQICDFIKVCNNGTQEITPLASSLREMLSSKQEPLRSVECSLCKYIVGYIDTVIQSNKSEAAIEAALEKVCTILPASIKSKCDQFVVTYGPVLVQLIQRYGTPELVCNALKICNNGTESIQPASRNLVNVPAKIASAQCALCKYIISYVDTVIQNNKSEAAIEAALEKVCTILPASLKPGCVTFVKNYGPLVYQLIVKFGTPEKVCNALKVCQNGTQTVESVARKIVESGKKGKSDSECTLCKYMLSYINLLITANATEAEVEKALKLVCTILPAEYHDKCDVFVHTYSPILVQLLAELDDPNTVCAWLDLCPKSKKEFIQIPAIKTNKLKSLPCNLCQYIVNYADTILQSNTTEVKFEQALEKACKVLPGEKLQAECKTLVHLYAPDLMKYIAEYGDPKAVCQAIGLSITSCLTTAYKQDCAVGPEYWCQSFQNAQDCGALRHCADTVWKYDEKYTSVDSTTKCEWCRNTLENTHKAIENVAHNHDLVSTTLINGCQLLPLEDVSTKCKTTVENHQTTVLALMENKRYDTLCHLMNVCATETTELDENTGTTTVDEQSKMLCNVIVRVTKELHVKQGKTRMDIQAFLKNDCQQLPTTPLTEKCDSLVERHGNEIYAHVASNVESSKICDYLDDSALRSKPVVRCELCTFVLAMAKRMIDAKHTEDKVLLYIDEQVCSRLTGAEKKKCKEMIDNNGREFIRNIQSGMQPVLLCTQLQLCHKNIVDTTSLVQKDEMRSFLTKNLCGQLGSLQSACEALIEKDGTRLLQILTNEIDGKELCHMFGLCPKKSPLLNDLALKDDPSKCKRCVKDFTRRKHIAERLVNRSSEFLHHLCGQLPQQDECIKSVDDSLNDLVTFIRSLDPRAICVQLNMCDQQSLITVQVTEIAPLDNVINEEIVEFWKNDVCSRLGSLSTLCVELAETEGLNLLNLITKSIDPNQVCTILDICPTNPVMKTCQDKCQCCTNKVELYQKQLEKFMRTIVASTRVMCDHVPARDRCLRLADIFESNVDKTVARFDSKRVCELLSFCSKSEIVTSDEQCATCQAELDIRQNRFRTTIDQMTQNLFSLCLDDFCRSQVLSKQRELLVEVDELKTQQICKHLGYCLADSSFEPSTTLLRLKSFVQHQTKTLDERLQAHNICSEYGQLKTMCEHLISSVNGQRYARMYTALLTNNPKLIDDDLREQVATDVHADICQSCKNAVQSVKDFWASSLDSVRDLLLRTCDYCSVKDECRDYYNRRFDQFKAYLDNIDADDFCKSLRLCSTMGMKDLSAESELEEVDNSNSTCILCEYVMDAVSSYIREDSTKEEIEQSLEKVCNEMPTTLRDQCHEMISNYGPSIIETLLSHFEPATICKRLNLCTKQMEVELSHIIEANQATCGVCDYVSTYVNLAMARDSSNHALEHALSTVCSHLSTEHHAPCRTLIELFRPHIREAKLHMDKHFCKELPICQTPMTELKPAVHLDGPKEDDETLKNRILHNLDATPQCTLCHYIVSYLDAVLKNNKSEAAVEAALSTVCIILPRRERTKCSEFISTYGPVLAELITELADPRLVCRYLGMCQVLPAQESKPVMYSNHQYARIPV</sequence>
<keyword evidence="5 12" id="KW-0732">Signal</keyword>
<feature type="domain" description="Saposin B-type" evidence="13">
    <location>
        <begin position="2131"/>
        <end position="2207"/>
    </location>
</feature>
<dbReference type="GO" id="GO:0005764">
    <property type="term" value="C:lysosome"/>
    <property type="evidence" value="ECO:0007669"/>
    <property type="project" value="InterPro"/>
</dbReference>
<comment type="function">
    <text evidence="9">Pulmonary surfactant-associated proteins promote alveolar stability by lowering the surface tension at the air-liquid interface in the peripheral air spaces. SP-B increases the collapse pressure of palmitic acid to nearly 70 millinewtons per meter.</text>
</comment>
<reference evidence="15" key="1">
    <citation type="submission" date="2021-02" db="EMBL/GenBank/DDBJ databases">
        <authorList>
            <person name="Nowell W R."/>
        </authorList>
    </citation>
    <scope>NUCLEOTIDE SEQUENCE</scope>
</reference>
<dbReference type="Pfam" id="PF05184">
    <property type="entry name" value="SapB_1"/>
    <property type="match status" value="10"/>
</dbReference>
<dbReference type="SMART" id="SM00741">
    <property type="entry name" value="SapB"/>
    <property type="match status" value="20"/>
</dbReference>
<dbReference type="InterPro" id="IPR008373">
    <property type="entry name" value="Saposin"/>
</dbReference>
<gene>
    <name evidence="15" type="ORF">XAT740_LOCUS14227</name>
</gene>
<feature type="domain" description="Saposin B-type" evidence="13">
    <location>
        <begin position="2423"/>
        <end position="2504"/>
    </location>
</feature>
<evidence type="ECO:0000256" key="12">
    <source>
        <dbReference type="SAM" id="SignalP"/>
    </source>
</evidence>
<evidence type="ECO:0000256" key="11">
    <source>
        <dbReference type="ARBA" id="ARBA00041785"/>
    </source>
</evidence>
<accession>A0A814IB43</accession>
<feature type="domain" description="Saposin B-type" evidence="13">
    <location>
        <begin position="1583"/>
        <end position="1665"/>
    </location>
</feature>
<evidence type="ECO:0000256" key="5">
    <source>
        <dbReference type="ARBA" id="ARBA00022729"/>
    </source>
</evidence>
<dbReference type="SMART" id="SM00162">
    <property type="entry name" value="SAPA"/>
    <property type="match status" value="2"/>
</dbReference>
<name>A0A814IB43_ADIRI</name>
<feature type="domain" description="Saposin B-type" evidence="13">
    <location>
        <begin position="2315"/>
        <end position="2394"/>
    </location>
</feature>
<evidence type="ECO:0000256" key="3">
    <source>
        <dbReference type="ARBA" id="ARBA00022525"/>
    </source>
</evidence>
<comment type="caution">
    <text evidence="15">The sequence shown here is derived from an EMBL/GenBank/DDBJ whole genome shotgun (WGS) entry which is preliminary data.</text>
</comment>
<dbReference type="InterPro" id="IPR008138">
    <property type="entry name" value="SapB_2"/>
</dbReference>
<dbReference type="GO" id="GO:0007585">
    <property type="term" value="P:respiratory gaseous exchange by respiratory system"/>
    <property type="evidence" value="ECO:0007669"/>
    <property type="project" value="UniProtKB-KW"/>
</dbReference>
<dbReference type="PANTHER" id="PTHR11480:SF3">
    <property type="entry name" value="BCDNA.GH08312"/>
    <property type="match status" value="1"/>
</dbReference>
<proteinExistence type="predicted"/>